<accession>A0A6A6THB4</accession>
<organism evidence="1 2">
    <name type="scientific">Lophiostoma macrostomum CBS 122681</name>
    <dbReference type="NCBI Taxonomy" id="1314788"/>
    <lineage>
        <taxon>Eukaryota</taxon>
        <taxon>Fungi</taxon>
        <taxon>Dikarya</taxon>
        <taxon>Ascomycota</taxon>
        <taxon>Pezizomycotina</taxon>
        <taxon>Dothideomycetes</taxon>
        <taxon>Pleosporomycetidae</taxon>
        <taxon>Pleosporales</taxon>
        <taxon>Lophiostomataceae</taxon>
        <taxon>Lophiostoma</taxon>
    </lineage>
</organism>
<dbReference type="AlphaFoldDB" id="A0A6A6THB4"/>
<protein>
    <submittedName>
        <fullName evidence="1">Uncharacterized protein</fullName>
    </submittedName>
</protein>
<sequence>MDFLRKRQEQEITELCARQKQETAQASESADALFSVKNREEMQHVLQAQADKVDHMASAVEDERKNDIVLPARPKNVDEIVVPTRKRARQQDVLQSTVTADEQHHSNLAARVQSLQAEVLRQKAIMSEQEVQRINAVKILKGLQCPDGYFRQAYDIRTKDLSEDDFLGTAVAIFEGTMASLTTLTHSHKTISTAMRGAGTVGFPPYGPL</sequence>
<reference evidence="1" key="1">
    <citation type="journal article" date="2020" name="Stud. Mycol.">
        <title>101 Dothideomycetes genomes: a test case for predicting lifestyles and emergence of pathogens.</title>
        <authorList>
            <person name="Haridas S."/>
            <person name="Albert R."/>
            <person name="Binder M."/>
            <person name="Bloem J."/>
            <person name="Labutti K."/>
            <person name="Salamov A."/>
            <person name="Andreopoulos B."/>
            <person name="Baker S."/>
            <person name="Barry K."/>
            <person name="Bills G."/>
            <person name="Bluhm B."/>
            <person name="Cannon C."/>
            <person name="Castanera R."/>
            <person name="Culley D."/>
            <person name="Daum C."/>
            <person name="Ezra D."/>
            <person name="Gonzalez J."/>
            <person name="Henrissat B."/>
            <person name="Kuo A."/>
            <person name="Liang C."/>
            <person name="Lipzen A."/>
            <person name="Lutzoni F."/>
            <person name="Magnuson J."/>
            <person name="Mondo S."/>
            <person name="Nolan M."/>
            <person name="Ohm R."/>
            <person name="Pangilinan J."/>
            <person name="Park H.-J."/>
            <person name="Ramirez L."/>
            <person name="Alfaro M."/>
            <person name="Sun H."/>
            <person name="Tritt A."/>
            <person name="Yoshinaga Y."/>
            <person name="Zwiers L.-H."/>
            <person name="Turgeon B."/>
            <person name="Goodwin S."/>
            <person name="Spatafora J."/>
            <person name="Crous P."/>
            <person name="Grigoriev I."/>
        </authorList>
    </citation>
    <scope>NUCLEOTIDE SEQUENCE</scope>
    <source>
        <strain evidence="1">CBS 122681</strain>
    </source>
</reference>
<name>A0A6A6THB4_9PLEO</name>
<evidence type="ECO:0000313" key="2">
    <source>
        <dbReference type="Proteomes" id="UP000799324"/>
    </source>
</evidence>
<keyword evidence="2" id="KW-1185">Reference proteome</keyword>
<evidence type="ECO:0000313" key="1">
    <source>
        <dbReference type="EMBL" id="KAF2659122.1"/>
    </source>
</evidence>
<dbReference type="EMBL" id="MU004309">
    <property type="protein sequence ID" value="KAF2659122.1"/>
    <property type="molecule type" value="Genomic_DNA"/>
</dbReference>
<proteinExistence type="predicted"/>
<dbReference type="Proteomes" id="UP000799324">
    <property type="component" value="Unassembled WGS sequence"/>
</dbReference>
<gene>
    <name evidence="1" type="ORF">K491DRAFT_675824</name>
</gene>